<feature type="compositionally biased region" description="Polar residues" evidence="1">
    <location>
        <begin position="252"/>
        <end position="266"/>
    </location>
</feature>
<evidence type="ECO:0000256" key="1">
    <source>
        <dbReference type="SAM" id="MobiDB-lite"/>
    </source>
</evidence>
<dbReference type="PANTHER" id="PTHR34599:SF1">
    <property type="entry name" value="PHOSPHATIDIC ACID PHOSPHATASE TYPE 2_HALOPEROXIDASE DOMAIN-CONTAINING PROTEIN"/>
    <property type="match status" value="1"/>
</dbReference>
<dbReference type="HOGENOM" id="CLU_020920_2_1_7"/>
<dbReference type="Gene3D" id="1.10.606.20">
    <property type="match status" value="1"/>
</dbReference>
<feature type="region of interest" description="Disordered" evidence="1">
    <location>
        <begin position="96"/>
        <end position="115"/>
    </location>
</feature>
<dbReference type="PATRIC" id="fig|1429438.4.peg.3709"/>
<feature type="region of interest" description="Disordered" evidence="1">
    <location>
        <begin position="247"/>
        <end position="281"/>
    </location>
</feature>
<keyword evidence="3" id="KW-1185">Reference proteome</keyword>
<proteinExistence type="predicted"/>
<reference evidence="2 3" key="1">
    <citation type="journal article" date="2014" name="Nature">
        <title>An environmental bacterial taxon with a large and distinct metabolic repertoire.</title>
        <authorList>
            <person name="Wilson M.C."/>
            <person name="Mori T."/>
            <person name="Ruckert C."/>
            <person name="Uria A.R."/>
            <person name="Helf M.J."/>
            <person name="Takada K."/>
            <person name="Gernert C."/>
            <person name="Steffens U.A."/>
            <person name="Heycke N."/>
            <person name="Schmitt S."/>
            <person name="Rinke C."/>
            <person name="Helfrich E.J."/>
            <person name="Brachmann A.O."/>
            <person name="Gurgui C."/>
            <person name="Wakimoto T."/>
            <person name="Kracht M."/>
            <person name="Crusemann M."/>
            <person name="Hentschel U."/>
            <person name="Abe I."/>
            <person name="Matsunaga S."/>
            <person name="Kalinowski J."/>
            <person name="Takeyama H."/>
            <person name="Piel J."/>
        </authorList>
    </citation>
    <scope>NUCLEOTIDE SEQUENCE [LARGE SCALE GENOMIC DNA]</scope>
    <source>
        <strain evidence="3">TSY1</strain>
    </source>
</reference>
<accession>W4LJV0</accession>
<evidence type="ECO:0000313" key="3">
    <source>
        <dbReference type="Proteomes" id="UP000019141"/>
    </source>
</evidence>
<dbReference type="Proteomes" id="UP000019141">
    <property type="component" value="Unassembled WGS sequence"/>
</dbReference>
<gene>
    <name evidence="2" type="ORF">ETSY1_19015</name>
</gene>
<dbReference type="InterPro" id="IPR036938">
    <property type="entry name" value="PAP2/HPO_sf"/>
</dbReference>
<dbReference type="SUPFAM" id="SSF48317">
    <property type="entry name" value="Acid phosphatase/Vanadium-dependent haloperoxidase"/>
    <property type="match status" value="1"/>
</dbReference>
<protein>
    <submittedName>
        <fullName evidence="2">Uncharacterized protein</fullName>
    </submittedName>
</protein>
<name>W4LJV0_ENTF1</name>
<evidence type="ECO:0000313" key="2">
    <source>
        <dbReference type="EMBL" id="ETW98358.1"/>
    </source>
</evidence>
<sequence length="374" mass="38938">MYDAVNGIAVASNVGNARTHALVSPSGAPQQSQASDEAAAMAAAHAVLSALYPTMADDYDEALEDGLEALNANANKVAAGVAWGANVGQQVVSLRANDGSSPSETLPGGTAPGQYRADFTSAQFRNMDPFAINSANPYLSSGPPALTSSAYADAWAEVKDLGNAAIPDQNKEEIFRFWRGSGGSARPPGEWLKIAIEVTNDPTYELSLKGATRLFTLLGMALGDAVIPAWDNKFTFRLWRPTTAIREAGTDDNPNTVADPSWNPRNGSIGGSPEHTSGQSTFAGAGSTILAGFYCDDDISFTFEGDNAIAGPRSFASFSAAAAEAGRARIFAGIHFEFSNQGGQSAGQGVGDEILATQLLRLQGQTHNGQGCPL</sequence>
<dbReference type="InterPro" id="IPR052559">
    <property type="entry name" value="V-haloperoxidase"/>
</dbReference>
<dbReference type="EMBL" id="AZHW01000562">
    <property type="protein sequence ID" value="ETW98358.1"/>
    <property type="molecule type" value="Genomic_DNA"/>
</dbReference>
<dbReference type="AlphaFoldDB" id="W4LJV0"/>
<dbReference type="CDD" id="cd03398">
    <property type="entry name" value="PAP2_haloperoxidase"/>
    <property type="match status" value="1"/>
</dbReference>
<comment type="caution">
    <text evidence="2">The sequence shown here is derived from an EMBL/GenBank/DDBJ whole genome shotgun (WGS) entry which is preliminary data.</text>
</comment>
<dbReference type="PANTHER" id="PTHR34599">
    <property type="entry name" value="PEROXIDASE-RELATED"/>
    <property type="match status" value="1"/>
</dbReference>
<organism evidence="2 3">
    <name type="scientific">Entotheonella factor</name>
    <dbReference type="NCBI Taxonomy" id="1429438"/>
    <lineage>
        <taxon>Bacteria</taxon>
        <taxon>Pseudomonadati</taxon>
        <taxon>Nitrospinota/Tectimicrobiota group</taxon>
        <taxon>Candidatus Tectimicrobiota</taxon>
        <taxon>Candidatus Entotheonellia</taxon>
        <taxon>Candidatus Entotheonellales</taxon>
        <taxon>Candidatus Entotheonellaceae</taxon>
        <taxon>Candidatus Entotheonella</taxon>
    </lineage>
</organism>